<dbReference type="PIRSF" id="PIRSF001134">
    <property type="entry name" value="Streptogrisin"/>
    <property type="match status" value="1"/>
</dbReference>
<dbReference type="InterPro" id="IPR001316">
    <property type="entry name" value="Pept_S1A_streptogrisin"/>
</dbReference>
<evidence type="ECO:0000256" key="7">
    <source>
        <dbReference type="ARBA" id="ARBA00023157"/>
    </source>
</evidence>
<dbReference type="InterPro" id="IPR043504">
    <property type="entry name" value="Peptidase_S1_PA_chymotrypsin"/>
</dbReference>
<keyword evidence="7 9" id="KW-1015">Disulfide bond</keyword>
<proteinExistence type="inferred from homology"/>
<evidence type="ECO:0000256" key="6">
    <source>
        <dbReference type="ARBA" id="ARBA00023145"/>
    </source>
</evidence>
<keyword evidence="2" id="KW-0645">Protease</keyword>
<feature type="active site" description="Charge relay system" evidence="8">
    <location>
        <position position="330"/>
    </location>
</feature>
<evidence type="ECO:0000256" key="5">
    <source>
        <dbReference type="ARBA" id="ARBA00022825"/>
    </source>
</evidence>
<dbReference type="EMBL" id="BMQB01000001">
    <property type="protein sequence ID" value="GGJ77276.1"/>
    <property type="molecule type" value="Genomic_DNA"/>
</dbReference>
<dbReference type="GO" id="GO:0006508">
    <property type="term" value="P:proteolysis"/>
    <property type="evidence" value="ECO:0007669"/>
    <property type="project" value="UniProtKB-KW"/>
</dbReference>
<dbReference type="CDD" id="cd21112">
    <property type="entry name" value="alphaLP-like"/>
    <property type="match status" value="1"/>
</dbReference>
<comment type="caution">
    <text evidence="13">The sequence shown here is derived from an EMBL/GenBank/DDBJ whole genome shotgun (WGS) entry which is preliminary data.</text>
</comment>
<evidence type="ECO:0000256" key="9">
    <source>
        <dbReference type="PIRSR" id="PIRSR001134-2"/>
    </source>
</evidence>
<dbReference type="InterPro" id="IPR001254">
    <property type="entry name" value="Trypsin_dom"/>
</dbReference>
<gene>
    <name evidence="13" type="ORF">GCM10010123_04110</name>
</gene>
<feature type="chain" id="PRO_5035153397" description="Serine protease" evidence="10">
    <location>
        <begin position="29"/>
        <end position="384"/>
    </location>
</feature>
<keyword evidence="4" id="KW-0378">Hydrolase</keyword>
<keyword evidence="3 10" id="KW-0732">Signal</keyword>
<feature type="disulfide bond" evidence="9">
    <location>
        <begin position="288"/>
        <end position="298"/>
    </location>
</feature>
<sequence>MPRPLAGLLPALLTAAALTWSPTTPASAAPPADPMPPGLADAVARDLHRTPAAARARWAADARAGDLDRALAARLGPRYGGGWITPDGALAVGVTDPAAAAVVAAAGGDPRPVARSLSALRAATARLDATATPAAVADWYVDVAGNAVVLSATDPATARRFVRAAAVDPAAVRIVATAHRPQLLVGAAPTHPAAAEVIGGNAYRIGSARCSVGFPVQGGFATAGHCGKQGRSTTSPAGTIRGSTFPGADHAWVGITGSDQPVPAVNDHKGGRVPVRGSTPAAVGADICRSGSTSGWRCGTVTSLDATANYPQGKVPGLILTSACAERGDSGGSFLAGEQAQGVASGASPPDCKAATTKAFAQPINPLLEVYKLTLLTAPAPPRR</sequence>
<feature type="disulfide bond" evidence="9">
    <location>
        <begin position="210"/>
        <end position="226"/>
    </location>
</feature>
<evidence type="ECO:0000313" key="13">
    <source>
        <dbReference type="EMBL" id="GGJ77276.1"/>
    </source>
</evidence>
<dbReference type="InterPro" id="IPR035070">
    <property type="entry name" value="Streptogrisin_prodomain"/>
</dbReference>
<evidence type="ECO:0000256" key="8">
    <source>
        <dbReference type="PIRSR" id="PIRSR001134-1"/>
    </source>
</evidence>
<dbReference type="Gene3D" id="2.40.10.10">
    <property type="entry name" value="Trypsin-like serine proteases"/>
    <property type="match status" value="2"/>
</dbReference>
<dbReference type="GO" id="GO:0004252">
    <property type="term" value="F:serine-type endopeptidase activity"/>
    <property type="evidence" value="ECO:0007669"/>
    <property type="project" value="InterPro"/>
</dbReference>
<dbReference type="InterPro" id="IPR009003">
    <property type="entry name" value="Peptidase_S1_PA"/>
</dbReference>
<evidence type="ECO:0000256" key="3">
    <source>
        <dbReference type="ARBA" id="ARBA00022729"/>
    </source>
</evidence>
<dbReference type="PRINTS" id="PR00861">
    <property type="entry name" value="ALYTICPTASE"/>
</dbReference>
<keyword evidence="6" id="KW-0865">Zymogen</keyword>
<name>A0A8J3F643_9ACTN</name>
<organism evidence="13 14">
    <name type="scientific">Pilimelia anulata</name>
    <dbReference type="NCBI Taxonomy" id="53371"/>
    <lineage>
        <taxon>Bacteria</taxon>
        <taxon>Bacillati</taxon>
        <taxon>Actinomycetota</taxon>
        <taxon>Actinomycetes</taxon>
        <taxon>Micromonosporales</taxon>
        <taxon>Micromonosporaceae</taxon>
        <taxon>Pilimelia</taxon>
    </lineage>
</organism>
<feature type="domain" description="Peptidase S1A alpha-lytic prodomain" evidence="12">
    <location>
        <begin position="115"/>
        <end position="168"/>
    </location>
</feature>
<accession>A0A8J3F643</accession>
<evidence type="ECO:0000256" key="1">
    <source>
        <dbReference type="ARBA" id="ARBA00007664"/>
    </source>
</evidence>
<dbReference type="SUPFAM" id="SSF50494">
    <property type="entry name" value="Trypsin-like serine proteases"/>
    <property type="match status" value="1"/>
</dbReference>
<dbReference type="Proteomes" id="UP000649739">
    <property type="component" value="Unassembled WGS sequence"/>
</dbReference>
<feature type="domain" description="Peptidase S1" evidence="11">
    <location>
        <begin position="220"/>
        <end position="367"/>
    </location>
</feature>
<evidence type="ECO:0000313" key="14">
    <source>
        <dbReference type="Proteomes" id="UP000649739"/>
    </source>
</evidence>
<reference evidence="13" key="2">
    <citation type="submission" date="2020-09" db="EMBL/GenBank/DDBJ databases">
        <authorList>
            <person name="Sun Q."/>
            <person name="Ohkuma M."/>
        </authorList>
    </citation>
    <scope>NUCLEOTIDE SEQUENCE</scope>
    <source>
        <strain evidence="13">JCM 3090</strain>
    </source>
</reference>
<dbReference type="Pfam" id="PF00089">
    <property type="entry name" value="Trypsin"/>
    <property type="match status" value="1"/>
</dbReference>
<feature type="signal peptide" evidence="10">
    <location>
        <begin position="1"/>
        <end position="28"/>
    </location>
</feature>
<protein>
    <recommendedName>
        <fullName evidence="15">Serine protease</fullName>
    </recommendedName>
</protein>
<evidence type="ECO:0000259" key="11">
    <source>
        <dbReference type="Pfam" id="PF00089"/>
    </source>
</evidence>
<evidence type="ECO:0000259" key="12">
    <source>
        <dbReference type="Pfam" id="PF02983"/>
    </source>
</evidence>
<dbReference type="RefSeq" id="WP_189168265.1">
    <property type="nucleotide sequence ID" value="NZ_BMQB01000001.1"/>
</dbReference>
<keyword evidence="14" id="KW-1185">Reference proteome</keyword>
<feature type="active site" description="Charge relay system" evidence="8">
    <location>
        <position position="225"/>
    </location>
</feature>
<evidence type="ECO:0000256" key="4">
    <source>
        <dbReference type="ARBA" id="ARBA00022801"/>
    </source>
</evidence>
<dbReference type="Gene3D" id="3.30.300.50">
    <property type="match status" value="2"/>
</dbReference>
<feature type="disulfide bond" evidence="9">
    <location>
        <begin position="324"/>
        <end position="352"/>
    </location>
</feature>
<dbReference type="GO" id="GO:0005576">
    <property type="term" value="C:extracellular region"/>
    <property type="evidence" value="ECO:0007669"/>
    <property type="project" value="InterPro"/>
</dbReference>
<evidence type="ECO:0000256" key="10">
    <source>
        <dbReference type="SAM" id="SignalP"/>
    </source>
</evidence>
<evidence type="ECO:0000256" key="2">
    <source>
        <dbReference type="ARBA" id="ARBA00022670"/>
    </source>
</evidence>
<dbReference type="Pfam" id="PF02983">
    <property type="entry name" value="Pro_Al_protease"/>
    <property type="match status" value="1"/>
</dbReference>
<comment type="similarity">
    <text evidence="1">Belongs to the peptidase S1 family.</text>
</comment>
<reference evidence="13" key="1">
    <citation type="journal article" date="2014" name="Int. J. Syst. Evol. Microbiol.">
        <title>Complete genome sequence of Corynebacterium casei LMG S-19264T (=DSM 44701T), isolated from a smear-ripened cheese.</title>
        <authorList>
            <consortium name="US DOE Joint Genome Institute (JGI-PGF)"/>
            <person name="Walter F."/>
            <person name="Albersmeier A."/>
            <person name="Kalinowski J."/>
            <person name="Ruckert C."/>
        </authorList>
    </citation>
    <scope>NUCLEOTIDE SEQUENCE</scope>
    <source>
        <strain evidence="13">JCM 3090</strain>
    </source>
</reference>
<feature type="active site" description="Charge relay system" evidence="8">
    <location>
        <position position="249"/>
    </location>
</feature>
<keyword evidence="5" id="KW-0720">Serine protease</keyword>
<dbReference type="InterPro" id="IPR004236">
    <property type="entry name" value="Pept_S1_alpha_lytic"/>
</dbReference>
<dbReference type="AlphaFoldDB" id="A0A8J3F643"/>
<evidence type="ECO:0008006" key="15">
    <source>
        <dbReference type="Google" id="ProtNLM"/>
    </source>
</evidence>